<dbReference type="Pfam" id="PF00026">
    <property type="entry name" value="Asp"/>
    <property type="match status" value="1"/>
</dbReference>
<feature type="active site" evidence="5">
    <location>
        <position position="279"/>
    </location>
</feature>
<evidence type="ECO:0000256" key="6">
    <source>
        <dbReference type="SAM" id="Phobius"/>
    </source>
</evidence>
<evidence type="ECO:0000259" key="8">
    <source>
        <dbReference type="PROSITE" id="PS51767"/>
    </source>
</evidence>
<dbReference type="InParanoid" id="Q240W7"/>
<name>Q240W7_TETTS</name>
<feature type="active site" evidence="5">
    <location>
        <position position="66"/>
    </location>
</feature>
<dbReference type="HOGENOM" id="CLU_682395_0_0_1"/>
<dbReference type="InterPro" id="IPR001461">
    <property type="entry name" value="Aspartic_peptidase_A1"/>
</dbReference>
<dbReference type="GO" id="GO:0006508">
    <property type="term" value="P:proteolysis"/>
    <property type="evidence" value="ECO:0007669"/>
    <property type="project" value="UniProtKB-KW"/>
</dbReference>
<keyword evidence="4" id="KW-0378">Hydrolase</keyword>
<dbReference type="KEGG" id="tet:TTHERM_00624160"/>
<dbReference type="PROSITE" id="PS51767">
    <property type="entry name" value="PEPTIDASE_A1"/>
    <property type="match status" value="1"/>
</dbReference>
<feature type="domain" description="Peptidase A1" evidence="8">
    <location>
        <begin position="46"/>
        <end position="415"/>
    </location>
</feature>
<comment type="similarity">
    <text evidence="1">Belongs to the peptidase A1 family.</text>
</comment>
<protein>
    <submittedName>
        <fullName evidence="9">Eukaryotic aspartyl protease</fullName>
    </submittedName>
</protein>
<organism evidence="9 10">
    <name type="scientific">Tetrahymena thermophila (strain SB210)</name>
    <dbReference type="NCBI Taxonomy" id="312017"/>
    <lineage>
        <taxon>Eukaryota</taxon>
        <taxon>Sar</taxon>
        <taxon>Alveolata</taxon>
        <taxon>Ciliophora</taxon>
        <taxon>Intramacronucleata</taxon>
        <taxon>Oligohymenophorea</taxon>
        <taxon>Hymenostomatida</taxon>
        <taxon>Tetrahymenina</taxon>
        <taxon>Tetrahymenidae</taxon>
        <taxon>Tetrahymena</taxon>
    </lineage>
</organism>
<proteinExistence type="inferred from homology"/>
<dbReference type="GO" id="GO:0004190">
    <property type="term" value="F:aspartic-type endopeptidase activity"/>
    <property type="evidence" value="ECO:0007669"/>
    <property type="project" value="UniProtKB-KW"/>
</dbReference>
<dbReference type="Proteomes" id="UP000009168">
    <property type="component" value="Unassembled WGS sequence"/>
</dbReference>
<evidence type="ECO:0000313" key="9">
    <source>
        <dbReference type="EMBL" id="EAS02297.2"/>
    </source>
</evidence>
<keyword evidence="7" id="KW-0732">Signal</keyword>
<dbReference type="EMBL" id="GG662540">
    <property type="protein sequence ID" value="EAS02297.2"/>
    <property type="molecule type" value="Genomic_DNA"/>
</dbReference>
<keyword evidence="6" id="KW-1133">Transmembrane helix</keyword>
<feature type="signal peptide" evidence="7">
    <location>
        <begin position="1"/>
        <end position="21"/>
    </location>
</feature>
<dbReference type="PANTHER" id="PTHR47966:SF51">
    <property type="entry name" value="BETA-SITE APP-CLEAVING ENZYME, ISOFORM A-RELATED"/>
    <property type="match status" value="1"/>
</dbReference>
<dbReference type="SUPFAM" id="SSF50630">
    <property type="entry name" value="Acid proteases"/>
    <property type="match status" value="1"/>
</dbReference>
<gene>
    <name evidence="9" type="ORF">TTHERM_00624160</name>
</gene>
<reference evidence="10" key="1">
    <citation type="journal article" date="2006" name="PLoS Biol.">
        <title>Macronuclear genome sequence of the ciliate Tetrahymena thermophila, a model eukaryote.</title>
        <authorList>
            <person name="Eisen J.A."/>
            <person name="Coyne R.S."/>
            <person name="Wu M."/>
            <person name="Wu D."/>
            <person name="Thiagarajan M."/>
            <person name="Wortman J.R."/>
            <person name="Badger J.H."/>
            <person name="Ren Q."/>
            <person name="Amedeo P."/>
            <person name="Jones K.M."/>
            <person name="Tallon L.J."/>
            <person name="Delcher A.L."/>
            <person name="Salzberg S.L."/>
            <person name="Silva J.C."/>
            <person name="Haas B.J."/>
            <person name="Majoros W.H."/>
            <person name="Farzad M."/>
            <person name="Carlton J.M."/>
            <person name="Smith R.K. Jr."/>
            <person name="Garg J."/>
            <person name="Pearlman R.E."/>
            <person name="Karrer K.M."/>
            <person name="Sun L."/>
            <person name="Manning G."/>
            <person name="Elde N.C."/>
            <person name="Turkewitz A.P."/>
            <person name="Asai D.J."/>
            <person name="Wilkes D.E."/>
            <person name="Wang Y."/>
            <person name="Cai H."/>
            <person name="Collins K."/>
            <person name="Stewart B.A."/>
            <person name="Lee S.R."/>
            <person name="Wilamowska K."/>
            <person name="Weinberg Z."/>
            <person name="Ruzzo W.L."/>
            <person name="Wloga D."/>
            <person name="Gaertig J."/>
            <person name="Frankel J."/>
            <person name="Tsao C.-C."/>
            <person name="Gorovsky M.A."/>
            <person name="Keeling P.J."/>
            <person name="Waller R.F."/>
            <person name="Patron N.J."/>
            <person name="Cherry J.M."/>
            <person name="Stover N.A."/>
            <person name="Krieger C.J."/>
            <person name="del Toro C."/>
            <person name="Ryder H.F."/>
            <person name="Williamson S.C."/>
            <person name="Barbeau R.A."/>
            <person name="Hamilton E.P."/>
            <person name="Orias E."/>
        </authorList>
    </citation>
    <scope>NUCLEOTIDE SEQUENCE [LARGE SCALE GENOMIC DNA]</scope>
    <source>
        <strain evidence="10">SB210</strain>
    </source>
</reference>
<dbReference type="InterPro" id="IPR033121">
    <property type="entry name" value="PEPTIDASE_A1"/>
</dbReference>
<dbReference type="AlphaFoldDB" id="Q240W7"/>
<accession>Q240W7</accession>
<feature type="transmembrane region" description="Helical" evidence="6">
    <location>
        <begin position="429"/>
        <end position="447"/>
    </location>
</feature>
<dbReference type="STRING" id="312017.Q240W7"/>
<dbReference type="CDD" id="cd05471">
    <property type="entry name" value="pepsin_like"/>
    <property type="match status" value="1"/>
</dbReference>
<keyword evidence="2 9" id="KW-0645">Protease</keyword>
<evidence type="ECO:0000256" key="3">
    <source>
        <dbReference type="ARBA" id="ARBA00022750"/>
    </source>
</evidence>
<dbReference type="InterPro" id="IPR021109">
    <property type="entry name" value="Peptidase_aspartic_dom_sf"/>
</dbReference>
<evidence type="ECO:0000313" key="10">
    <source>
        <dbReference type="Proteomes" id="UP000009168"/>
    </source>
</evidence>
<dbReference type="InterPro" id="IPR034164">
    <property type="entry name" value="Pepsin-like_dom"/>
</dbReference>
<evidence type="ECO:0000256" key="2">
    <source>
        <dbReference type="ARBA" id="ARBA00022670"/>
    </source>
</evidence>
<dbReference type="GeneID" id="7828522"/>
<dbReference type="PANTHER" id="PTHR47966">
    <property type="entry name" value="BETA-SITE APP-CLEAVING ENZYME, ISOFORM A-RELATED"/>
    <property type="match status" value="1"/>
</dbReference>
<sequence>MLKINNLIYLSLVVLPLLAYGQNSESNQNEKIFEIQLHHDSIENLFYVHTSMGKEVQESNFKFLVDTGSKKTWVQNEKCKKCVERNNKKITRKCEEDICKNKDILDEIKYGTGQVTYYDTYDYLVLDDLQNTGTLTLKVDMGHVVDISDDLLEMTYNGLIGLEYEQYENYINPFVYQFKQQNKIDNDQVFSINFRKHDASLILGGIKQSLIPQNKTDIQYISIDTDLKKWQIQLQDFKVGNYSILNENQRLNSKIPAILEEIEQKNIIEKEDQFKANIDSGTNYIVLDQNLNEKVRDVLINNYNFQCKLECGIQSKFCQLKCKNPDGRVDNFPPLSFTFIDQNNQELVISIPPKQYVEEKIVKNHQNLMLINFLTQNNTKEGDKNNIPNELILGYPFLQNQYVIFDINHNQIGFVQLDPLDYQICQTKVILYILIGFMIMSIGYSAAKSIIKKIF</sequence>
<dbReference type="Gene3D" id="2.40.70.10">
    <property type="entry name" value="Acid Proteases"/>
    <property type="match status" value="2"/>
</dbReference>
<keyword evidence="6" id="KW-0472">Membrane</keyword>
<keyword evidence="10" id="KW-1185">Reference proteome</keyword>
<evidence type="ECO:0000256" key="1">
    <source>
        <dbReference type="ARBA" id="ARBA00007447"/>
    </source>
</evidence>
<dbReference type="PRINTS" id="PR00792">
    <property type="entry name" value="PEPSIN"/>
</dbReference>
<keyword evidence="3" id="KW-0064">Aspartyl protease</keyword>
<feature type="chain" id="PRO_5004202042" evidence="7">
    <location>
        <begin position="22"/>
        <end position="455"/>
    </location>
</feature>
<evidence type="ECO:0000256" key="7">
    <source>
        <dbReference type="SAM" id="SignalP"/>
    </source>
</evidence>
<dbReference type="RefSeq" id="XP_001022542.2">
    <property type="nucleotide sequence ID" value="XM_001022542.3"/>
</dbReference>
<evidence type="ECO:0000256" key="4">
    <source>
        <dbReference type="ARBA" id="ARBA00022801"/>
    </source>
</evidence>
<evidence type="ECO:0000256" key="5">
    <source>
        <dbReference type="PIRSR" id="PIRSR601461-1"/>
    </source>
</evidence>
<keyword evidence="6" id="KW-0812">Transmembrane</keyword>